<feature type="chain" id="PRO_5012860472" evidence="1">
    <location>
        <begin position="18"/>
        <end position="137"/>
    </location>
</feature>
<protein>
    <submittedName>
        <fullName evidence="2">Uncharacterized protein</fullName>
    </submittedName>
</protein>
<evidence type="ECO:0000256" key="1">
    <source>
        <dbReference type="SAM" id="SignalP"/>
    </source>
</evidence>
<evidence type="ECO:0000313" key="2">
    <source>
        <dbReference type="EMBL" id="CZR52851.1"/>
    </source>
</evidence>
<accession>A0A1L7WJB2</accession>
<keyword evidence="3" id="KW-1185">Reference proteome</keyword>
<reference evidence="2 3" key="1">
    <citation type="submission" date="2016-03" db="EMBL/GenBank/DDBJ databases">
        <authorList>
            <person name="Ploux O."/>
        </authorList>
    </citation>
    <scope>NUCLEOTIDE SEQUENCE [LARGE SCALE GENOMIC DNA]</scope>
    <source>
        <strain evidence="2 3">UAMH 11012</strain>
    </source>
</reference>
<gene>
    <name evidence="2" type="ORF">PAC_02728</name>
</gene>
<proteinExistence type="predicted"/>
<dbReference type="Proteomes" id="UP000184330">
    <property type="component" value="Unassembled WGS sequence"/>
</dbReference>
<evidence type="ECO:0000313" key="3">
    <source>
        <dbReference type="Proteomes" id="UP000184330"/>
    </source>
</evidence>
<dbReference type="OrthoDB" id="3512376at2759"/>
<keyword evidence="1" id="KW-0732">Signal</keyword>
<dbReference type="EMBL" id="FJOG01000003">
    <property type="protein sequence ID" value="CZR52851.1"/>
    <property type="molecule type" value="Genomic_DNA"/>
</dbReference>
<organism evidence="2 3">
    <name type="scientific">Phialocephala subalpina</name>
    <dbReference type="NCBI Taxonomy" id="576137"/>
    <lineage>
        <taxon>Eukaryota</taxon>
        <taxon>Fungi</taxon>
        <taxon>Dikarya</taxon>
        <taxon>Ascomycota</taxon>
        <taxon>Pezizomycotina</taxon>
        <taxon>Leotiomycetes</taxon>
        <taxon>Helotiales</taxon>
        <taxon>Mollisiaceae</taxon>
        <taxon>Phialocephala</taxon>
        <taxon>Phialocephala fortinii species complex</taxon>
    </lineage>
</organism>
<dbReference type="AlphaFoldDB" id="A0A1L7WJB2"/>
<sequence>MKFQQVLITLFVATAIAAPSSPVSSERGIAARQLAWNGTGEVILCTEANWKGECTALTVPLAYDSCTTLDAPWAYNVSSFEPIPGVVCWVNRSNNCTDLCRSPSGCNEIIEFPGYADLSTYGPWNNTIGSFTCNPSS</sequence>
<name>A0A1L7WJB2_9HELO</name>
<feature type="signal peptide" evidence="1">
    <location>
        <begin position="1"/>
        <end position="17"/>
    </location>
</feature>